<sequence>MAARQRVLVLNQRRRSPRSQLVYVNYFSPLTTMSEETIVKKFRLPREQILQLLHLVGPDLSRQTRRSYPLSPEIQLLAALRFYAVGSFLEVVGDGYGLSKTSVWLCVHSVTNVLLRHATDYIRMPFTMHEVMETHQGFHAIAGIPRVIGLVDGTLIPISNPSALDQAFICRKGFAAINVQVVVDHRGVITDVVAKWPGSTHDSFVRANSALGQDAERRVFGQSIFLGDSGYPLRTYLLNPVTNPTTQSEHSYNTAHARTRNLVERSIGRWKMRFRCLHKSAGGLRLKPQRCCAVVVATAMLYNIAVTGGAALPEEVEEEEEEEAGFHNPPELRDALHAAAWLGRCRLPLVRGYSSENTRRKRIPVVKVYLLSLRSALRDNVIGERSPVNVHHWTSSSSFLIPRTPRLVTLGSGSRPLVHINETGPRMQLIKTGDNDELN</sequence>
<dbReference type="PANTHER" id="PTHR22930">
    <property type="match status" value="1"/>
</dbReference>
<dbReference type="EMBL" id="JACTAM010002732">
    <property type="protein sequence ID" value="KAI2643812.1"/>
    <property type="molecule type" value="Genomic_DNA"/>
</dbReference>
<organism evidence="14 15">
    <name type="scientific">Labeo rohita</name>
    <name type="common">Indian major carp</name>
    <name type="synonym">Cyprinus rohita</name>
    <dbReference type="NCBI Taxonomy" id="84645"/>
    <lineage>
        <taxon>Eukaryota</taxon>
        <taxon>Metazoa</taxon>
        <taxon>Chordata</taxon>
        <taxon>Craniata</taxon>
        <taxon>Vertebrata</taxon>
        <taxon>Euteleostomi</taxon>
        <taxon>Actinopterygii</taxon>
        <taxon>Neopterygii</taxon>
        <taxon>Teleostei</taxon>
        <taxon>Ostariophysi</taxon>
        <taxon>Cypriniformes</taxon>
        <taxon>Cyprinidae</taxon>
        <taxon>Labeoninae</taxon>
        <taxon>Labeonini</taxon>
        <taxon>Labeo</taxon>
    </lineage>
</organism>
<dbReference type="InterPro" id="IPR045249">
    <property type="entry name" value="HARBI1-like"/>
</dbReference>
<evidence type="ECO:0000256" key="11">
    <source>
        <dbReference type="ARBA" id="ARBA00030126"/>
    </source>
</evidence>
<comment type="similarity">
    <text evidence="4">Belongs to the HARBI1 family.</text>
</comment>
<evidence type="ECO:0000313" key="15">
    <source>
        <dbReference type="Proteomes" id="UP000830375"/>
    </source>
</evidence>
<name>A0ABQ8L1I1_LABRO</name>
<gene>
    <name evidence="14" type="ORF">H4Q32_027362</name>
</gene>
<feature type="domain" description="DDE Tnp4" evidence="13">
    <location>
        <begin position="151"/>
        <end position="303"/>
    </location>
</feature>
<evidence type="ECO:0000313" key="14">
    <source>
        <dbReference type="EMBL" id="KAI2643812.1"/>
    </source>
</evidence>
<proteinExistence type="inferred from homology"/>
<evidence type="ECO:0000256" key="4">
    <source>
        <dbReference type="ARBA" id="ARBA00006958"/>
    </source>
</evidence>
<evidence type="ECO:0000256" key="9">
    <source>
        <dbReference type="ARBA" id="ARBA00022801"/>
    </source>
</evidence>
<evidence type="ECO:0000256" key="1">
    <source>
        <dbReference type="ARBA" id="ARBA00001968"/>
    </source>
</evidence>
<evidence type="ECO:0000256" key="5">
    <source>
        <dbReference type="ARBA" id="ARBA00015519"/>
    </source>
</evidence>
<comment type="caution">
    <text evidence="14">The sequence shown here is derived from an EMBL/GenBank/DDBJ whole genome shotgun (WGS) entry which is preliminary data.</text>
</comment>
<dbReference type="PRINTS" id="PR02086">
    <property type="entry name" value="PUTNUCHARBI1"/>
</dbReference>
<dbReference type="InterPro" id="IPR026103">
    <property type="entry name" value="HARBI1_animal"/>
</dbReference>
<dbReference type="PANTHER" id="PTHR22930:SF267">
    <property type="entry name" value="NUCLEASE HARBI1-RELATED"/>
    <property type="match status" value="1"/>
</dbReference>
<evidence type="ECO:0000259" key="13">
    <source>
        <dbReference type="Pfam" id="PF13359"/>
    </source>
</evidence>
<protein>
    <recommendedName>
        <fullName evidence="5">Putative nuclease HARBI1</fullName>
    </recommendedName>
    <alternativeName>
        <fullName evidence="11">Harbinger transposase-derived nuclease</fullName>
    </alternativeName>
</protein>
<dbReference type="Pfam" id="PF13359">
    <property type="entry name" value="DDE_Tnp_4"/>
    <property type="match status" value="1"/>
</dbReference>
<comment type="cofactor">
    <cofactor evidence="1">
        <name>a divalent metal cation</name>
        <dbReference type="ChEBI" id="CHEBI:60240"/>
    </cofactor>
</comment>
<evidence type="ECO:0000256" key="12">
    <source>
        <dbReference type="ARBA" id="ARBA00045850"/>
    </source>
</evidence>
<keyword evidence="7" id="KW-0540">Nuclease</keyword>
<keyword evidence="10" id="KW-0539">Nucleus</keyword>
<reference evidence="14 15" key="1">
    <citation type="submission" date="2022-01" db="EMBL/GenBank/DDBJ databases">
        <title>A high-quality chromosome-level genome assembly of rohu carp, Labeo rohita.</title>
        <authorList>
            <person name="Arick M.A. II"/>
            <person name="Hsu C.-Y."/>
            <person name="Magbanua Z."/>
            <person name="Pechanova O."/>
            <person name="Grover C."/>
            <person name="Miller E."/>
            <person name="Thrash A."/>
            <person name="Ezzel L."/>
            <person name="Alam S."/>
            <person name="Benzie J."/>
            <person name="Hamilton M."/>
            <person name="Karsi A."/>
            <person name="Lawrence M.L."/>
            <person name="Peterson D.G."/>
        </authorList>
    </citation>
    <scope>NUCLEOTIDE SEQUENCE [LARGE SCALE GENOMIC DNA]</scope>
    <source>
        <strain evidence="15">BAU-BD-2019</strain>
        <tissue evidence="14">Blood</tissue>
    </source>
</reference>
<comment type="function">
    <text evidence="12">Transposase-derived protein that may have nuclease activity. Does not have transposase activity.</text>
</comment>
<keyword evidence="6" id="KW-0963">Cytoplasm</keyword>
<evidence type="ECO:0000256" key="3">
    <source>
        <dbReference type="ARBA" id="ARBA00004496"/>
    </source>
</evidence>
<dbReference type="InterPro" id="IPR027806">
    <property type="entry name" value="HARBI1_dom"/>
</dbReference>
<evidence type="ECO:0000256" key="8">
    <source>
        <dbReference type="ARBA" id="ARBA00022723"/>
    </source>
</evidence>
<keyword evidence="9" id="KW-0378">Hydrolase</keyword>
<evidence type="ECO:0000256" key="7">
    <source>
        <dbReference type="ARBA" id="ARBA00022722"/>
    </source>
</evidence>
<keyword evidence="8" id="KW-0479">Metal-binding</keyword>
<comment type="subcellular location">
    <subcellularLocation>
        <location evidence="3">Cytoplasm</location>
    </subcellularLocation>
    <subcellularLocation>
        <location evidence="2">Nucleus</location>
    </subcellularLocation>
</comment>
<evidence type="ECO:0000256" key="2">
    <source>
        <dbReference type="ARBA" id="ARBA00004123"/>
    </source>
</evidence>
<evidence type="ECO:0000256" key="6">
    <source>
        <dbReference type="ARBA" id="ARBA00022490"/>
    </source>
</evidence>
<accession>A0ABQ8L1I1</accession>
<keyword evidence="15" id="KW-1185">Reference proteome</keyword>
<evidence type="ECO:0000256" key="10">
    <source>
        <dbReference type="ARBA" id="ARBA00023242"/>
    </source>
</evidence>
<dbReference type="Proteomes" id="UP000830375">
    <property type="component" value="Unassembled WGS sequence"/>
</dbReference>